<evidence type="ECO:0000313" key="6">
    <source>
        <dbReference type="Proteomes" id="UP000590811"/>
    </source>
</evidence>
<gene>
    <name evidence="4" type="ORF">DFJ68_0347</name>
    <name evidence="3" type="ORF">FHW14_002057</name>
</gene>
<dbReference type="RefSeq" id="WP_245963388.1">
    <property type="nucleotide sequence ID" value="NZ_JACHVT010000004.1"/>
</dbReference>
<proteinExistence type="predicted"/>
<feature type="compositionally biased region" description="Acidic residues" evidence="1">
    <location>
        <begin position="115"/>
        <end position="132"/>
    </location>
</feature>
<dbReference type="EMBL" id="RBXT01000001">
    <property type="protein sequence ID" value="RKT76942.1"/>
    <property type="molecule type" value="Genomic_DNA"/>
</dbReference>
<comment type="caution">
    <text evidence="4">The sequence shown here is derived from an EMBL/GenBank/DDBJ whole genome shotgun (WGS) entry which is preliminary data.</text>
</comment>
<reference evidence="4 5" key="1">
    <citation type="submission" date="2018-10" db="EMBL/GenBank/DDBJ databases">
        <title>Sequencing the genomes of 1000 actinobacteria strains.</title>
        <authorList>
            <person name="Klenk H.-P."/>
        </authorList>
    </citation>
    <scope>NUCLEOTIDE SEQUENCE [LARGE SCALE GENOMIC DNA]</scope>
    <source>
        <strain evidence="4 5">DSM 44267</strain>
    </source>
</reference>
<keyword evidence="5" id="KW-1185">Reference proteome</keyword>
<evidence type="ECO:0000259" key="2">
    <source>
        <dbReference type="Pfam" id="PF18970"/>
    </source>
</evidence>
<dbReference type="Proteomes" id="UP000278440">
    <property type="component" value="Unassembled WGS sequence"/>
</dbReference>
<dbReference type="InterPro" id="IPR043763">
    <property type="entry name" value="DUF5709"/>
</dbReference>
<evidence type="ECO:0000256" key="1">
    <source>
        <dbReference type="SAM" id="MobiDB-lite"/>
    </source>
</evidence>
<feature type="compositionally biased region" description="Acidic residues" evidence="1">
    <location>
        <begin position="22"/>
        <end position="52"/>
    </location>
</feature>
<feature type="region of interest" description="Disordered" evidence="1">
    <location>
        <begin position="1"/>
        <end position="154"/>
    </location>
</feature>
<name>A0A495XSQ7_9MICO</name>
<accession>A0A495XSQ7</accession>
<dbReference type="EMBL" id="JACHVT010000004">
    <property type="protein sequence ID" value="MBB2986892.1"/>
    <property type="molecule type" value="Genomic_DNA"/>
</dbReference>
<evidence type="ECO:0000313" key="3">
    <source>
        <dbReference type="EMBL" id="MBB2986892.1"/>
    </source>
</evidence>
<feature type="domain" description="DUF5709" evidence="2">
    <location>
        <begin position="131"/>
        <end position="179"/>
    </location>
</feature>
<feature type="compositionally biased region" description="Basic and acidic residues" evidence="1">
    <location>
        <begin position="133"/>
        <end position="142"/>
    </location>
</feature>
<evidence type="ECO:0000313" key="4">
    <source>
        <dbReference type="EMBL" id="RKT76942.1"/>
    </source>
</evidence>
<protein>
    <recommendedName>
        <fullName evidence="2">DUF5709 domain-containing protein</fullName>
    </recommendedName>
</protein>
<dbReference type="Proteomes" id="UP000590811">
    <property type="component" value="Unassembled WGS sequence"/>
</dbReference>
<evidence type="ECO:0000313" key="5">
    <source>
        <dbReference type="Proteomes" id="UP000278440"/>
    </source>
</evidence>
<reference evidence="3 6" key="2">
    <citation type="submission" date="2020-08" db="EMBL/GenBank/DDBJ databases">
        <title>Genomic Encyclopedia of Type Strains, Phase IV (KMG-V): Genome sequencing to study the core and pangenomes of soil and plant-associated prokaryotes.</title>
        <authorList>
            <person name="Whitman W."/>
        </authorList>
    </citation>
    <scope>NUCLEOTIDE SEQUENCE [LARGE SCALE GENOMIC DNA]</scope>
    <source>
        <strain evidence="3 6">B3ACCR2</strain>
    </source>
</reference>
<organism evidence="4 5">
    <name type="scientific">Terracoccus luteus</name>
    <dbReference type="NCBI Taxonomy" id="53356"/>
    <lineage>
        <taxon>Bacteria</taxon>
        <taxon>Bacillati</taxon>
        <taxon>Actinomycetota</taxon>
        <taxon>Actinomycetes</taxon>
        <taxon>Micrococcales</taxon>
        <taxon>Intrasporangiaceae</taxon>
        <taxon>Terracoccus</taxon>
    </lineage>
</organism>
<dbReference type="Pfam" id="PF18970">
    <property type="entry name" value="DUF5709"/>
    <property type="match status" value="1"/>
</dbReference>
<sequence>MSDVSDMADQGDLAASGTEPNENIDDDLTSYSVDDEDQPGNLEDLGDDDVEDPLDRGYSPNETERGTDAFGTTAYEQSLDETIDQRILQEEPDPNTAYGRPENESGLDEPRVGGDDPDSIAAEDDWLGDNEVGDERAGRLVADDEGAHEDSEKQVWASDVGIDGAAATAEEAAMHVVDEIADDPDRI</sequence>
<dbReference type="AlphaFoldDB" id="A0A495XSQ7"/>